<dbReference type="Proteomes" id="UP000078348">
    <property type="component" value="Unassembled WGS sequence"/>
</dbReference>
<dbReference type="InterPro" id="IPR027246">
    <property type="entry name" value="Porin_Euk/Tom40"/>
</dbReference>
<dbReference type="GO" id="GO:0008308">
    <property type="term" value="F:voltage-gated monoatomic anion channel activity"/>
    <property type="evidence" value="ECO:0007669"/>
    <property type="project" value="InterPro"/>
</dbReference>
<dbReference type="GO" id="GO:0005741">
    <property type="term" value="C:mitochondrial outer membrane"/>
    <property type="evidence" value="ECO:0007669"/>
    <property type="project" value="InterPro"/>
</dbReference>
<organism evidence="1 2">
    <name type="scientific">Blastocystis sp. subtype 1 (strain ATCC 50177 / NandII)</name>
    <dbReference type="NCBI Taxonomy" id="478820"/>
    <lineage>
        <taxon>Eukaryota</taxon>
        <taxon>Sar</taxon>
        <taxon>Stramenopiles</taxon>
        <taxon>Bigyra</taxon>
        <taxon>Opalozoa</taxon>
        <taxon>Opalinata</taxon>
        <taxon>Blastocystidae</taxon>
        <taxon>Blastocystis</taxon>
    </lineage>
</organism>
<dbReference type="InterPro" id="IPR023614">
    <property type="entry name" value="Porin_dom_sf"/>
</dbReference>
<dbReference type="STRING" id="478820.A0A196SN45"/>
<comment type="caution">
    <text evidence="1">The sequence shown here is derived from an EMBL/GenBank/DDBJ whole genome shotgun (WGS) entry which is preliminary data.</text>
</comment>
<dbReference type="EMBL" id="LXWW01000037">
    <property type="protein sequence ID" value="OAO17284.1"/>
    <property type="molecule type" value="Genomic_DNA"/>
</dbReference>
<accession>A0A196SN45</accession>
<dbReference type="PANTHER" id="PTHR11743">
    <property type="entry name" value="VOLTAGE-DEPENDENT ANION-SELECTIVE CHANNEL"/>
    <property type="match status" value="1"/>
</dbReference>
<keyword evidence="2" id="KW-1185">Reference proteome</keyword>
<dbReference type="Pfam" id="PF01459">
    <property type="entry name" value="Porin_3"/>
    <property type="match status" value="1"/>
</dbReference>
<dbReference type="AlphaFoldDB" id="A0A196SN45"/>
<dbReference type="OrthoDB" id="7827681at2759"/>
<evidence type="ECO:0000313" key="2">
    <source>
        <dbReference type="Proteomes" id="UP000078348"/>
    </source>
</evidence>
<dbReference type="Gene3D" id="2.40.160.10">
    <property type="entry name" value="Porin"/>
    <property type="match status" value="1"/>
</dbReference>
<sequence>MSKPVVFDDISKNAKDVLNDGYFVGNKATMKIKHIDGVNITAEAKATSGKPVLTKISGDFAPCNYCNVKKLSVDTTGALVADVDFTRLVKYTTFTLRTLKNYNEFGMKKVAVGTKVMTGNVAFDASFDCMGNKYNSGLVYAYKNLLMGVKVSGAGCEFAGADLAASYRCNNLLVSCTGYNLFKKADIAMFYEMNGKTKLSTVCKMASLHEMPKVEVGLVSKLSKDTELRAKVNSVGEVSGFYKATVDNRLTYSGSLTVDAAHLNGGNHKVGFGIEFIF</sequence>
<dbReference type="InterPro" id="IPR001925">
    <property type="entry name" value="Porin_Euk"/>
</dbReference>
<gene>
    <name evidence="1" type="ORF">AV274_0995</name>
</gene>
<name>A0A196SN45_BLAHN</name>
<proteinExistence type="predicted"/>
<dbReference type="PANTHER" id="PTHR11743:SF70">
    <property type="entry name" value="GH26960P-RELATED"/>
    <property type="match status" value="1"/>
</dbReference>
<reference evidence="1 2" key="1">
    <citation type="submission" date="2016-05" db="EMBL/GenBank/DDBJ databases">
        <title>Nuclear genome of Blastocystis sp. subtype 1 NandII.</title>
        <authorList>
            <person name="Gentekaki E."/>
            <person name="Curtis B."/>
            <person name="Stairs C."/>
            <person name="Eme L."/>
            <person name="Herman E."/>
            <person name="Klimes V."/>
            <person name="Arias M.C."/>
            <person name="Elias M."/>
            <person name="Hilliou F."/>
            <person name="Klute M."/>
            <person name="Malik S.-B."/>
            <person name="Pightling A."/>
            <person name="Rachubinski R."/>
            <person name="Salas D."/>
            <person name="Schlacht A."/>
            <person name="Suga H."/>
            <person name="Archibald J."/>
            <person name="Ball S.G."/>
            <person name="Clark G."/>
            <person name="Dacks J."/>
            <person name="Van Der Giezen M."/>
            <person name="Tsaousis A."/>
            <person name="Roger A."/>
        </authorList>
    </citation>
    <scope>NUCLEOTIDE SEQUENCE [LARGE SCALE GENOMIC DNA]</scope>
    <source>
        <strain evidence="2">ATCC 50177 / NandII</strain>
    </source>
</reference>
<protein>
    <submittedName>
        <fullName evidence="1">Voltage-dependent anion-selective channel protein</fullName>
    </submittedName>
</protein>
<evidence type="ECO:0000313" key="1">
    <source>
        <dbReference type="EMBL" id="OAO17284.1"/>
    </source>
</evidence>